<feature type="transmembrane region" description="Helical" evidence="6">
    <location>
        <begin position="446"/>
        <end position="467"/>
    </location>
</feature>
<evidence type="ECO:0000313" key="9">
    <source>
        <dbReference type="Proteomes" id="UP000620104"/>
    </source>
</evidence>
<feature type="transmembrane region" description="Helical" evidence="6">
    <location>
        <begin position="502"/>
        <end position="519"/>
    </location>
</feature>
<feature type="region of interest" description="Disordered" evidence="5">
    <location>
        <begin position="165"/>
        <end position="188"/>
    </location>
</feature>
<protein>
    <recommendedName>
        <fullName evidence="7">Sugar phosphate transporter domain-containing protein</fullName>
    </recommendedName>
</protein>
<feature type="transmembrane region" description="Helical" evidence="6">
    <location>
        <begin position="290"/>
        <end position="311"/>
    </location>
</feature>
<evidence type="ECO:0000256" key="5">
    <source>
        <dbReference type="SAM" id="MobiDB-lite"/>
    </source>
</evidence>
<feature type="transmembrane region" description="Helical" evidence="6">
    <location>
        <begin position="474"/>
        <end position="496"/>
    </location>
</feature>
<keyword evidence="4 6" id="KW-0472">Membrane</keyword>
<accession>A0A8H3TS55</accession>
<proteinExistence type="predicted"/>
<evidence type="ECO:0000256" key="4">
    <source>
        <dbReference type="ARBA" id="ARBA00023136"/>
    </source>
</evidence>
<feature type="domain" description="Sugar phosphate transporter" evidence="7">
    <location>
        <begin position="221"/>
        <end position="518"/>
    </location>
</feature>
<keyword evidence="2 6" id="KW-0812">Transmembrane</keyword>
<evidence type="ECO:0000256" key="1">
    <source>
        <dbReference type="ARBA" id="ARBA00004141"/>
    </source>
</evidence>
<dbReference type="InterPro" id="IPR004853">
    <property type="entry name" value="Sugar_P_trans_dom"/>
</dbReference>
<name>A0A8H3TS55_9TREE</name>
<dbReference type="OrthoDB" id="18894at2759"/>
<reference evidence="8" key="1">
    <citation type="submission" date="2020-07" db="EMBL/GenBank/DDBJ databases">
        <title>Draft Genome Sequence of a Deep-Sea Yeast, Naganishia (Cryptococcus) liquefaciens strain N6.</title>
        <authorList>
            <person name="Han Y.W."/>
            <person name="Kajitani R."/>
            <person name="Morimoto H."/>
            <person name="Parhat M."/>
            <person name="Tsubouchi H."/>
            <person name="Bakenova O."/>
            <person name="Ogata M."/>
            <person name="Argunhan B."/>
            <person name="Aoki R."/>
            <person name="Kajiwara S."/>
            <person name="Itoh T."/>
            <person name="Iwasaki H."/>
        </authorList>
    </citation>
    <scope>NUCLEOTIDE SEQUENCE</scope>
    <source>
        <strain evidence="8">N6</strain>
    </source>
</reference>
<evidence type="ECO:0000256" key="2">
    <source>
        <dbReference type="ARBA" id="ARBA00022692"/>
    </source>
</evidence>
<feature type="transmembrane region" description="Helical" evidence="6">
    <location>
        <begin position="406"/>
        <end position="426"/>
    </location>
</feature>
<feature type="transmembrane region" description="Helical" evidence="6">
    <location>
        <begin position="347"/>
        <end position="366"/>
    </location>
</feature>
<evidence type="ECO:0000256" key="6">
    <source>
        <dbReference type="SAM" id="Phobius"/>
    </source>
</evidence>
<feature type="region of interest" description="Disordered" evidence="5">
    <location>
        <begin position="1"/>
        <end position="139"/>
    </location>
</feature>
<feature type="compositionally biased region" description="Basic and acidic residues" evidence="5">
    <location>
        <begin position="583"/>
        <end position="595"/>
    </location>
</feature>
<dbReference type="GO" id="GO:0016020">
    <property type="term" value="C:membrane"/>
    <property type="evidence" value="ECO:0007669"/>
    <property type="project" value="UniProtKB-SubCell"/>
</dbReference>
<organism evidence="8 9">
    <name type="scientific">Naganishia liquefaciens</name>
    <dbReference type="NCBI Taxonomy" id="104408"/>
    <lineage>
        <taxon>Eukaryota</taxon>
        <taxon>Fungi</taxon>
        <taxon>Dikarya</taxon>
        <taxon>Basidiomycota</taxon>
        <taxon>Agaricomycotina</taxon>
        <taxon>Tremellomycetes</taxon>
        <taxon>Filobasidiales</taxon>
        <taxon>Filobasidiaceae</taxon>
        <taxon>Naganishia</taxon>
    </lineage>
</organism>
<keyword evidence="3 6" id="KW-1133">Transmembrane helix</keyword>
<keyword evidence="9" id="KW-1185">Reference proteome</keyword>
<dbReference type="Proteomes" id="UP000620104">
    <property type="component" value="Unassembled WGS sequence"/>
</dbReference>
<feature type="transmembrane region" description="Helical" evidence="6">
    <location>
        <begin position="214"/>
        <end position="238"/>
    </location>
</feature>
<dbReference type="Pfam" id="PF03151">
    <property type="entry name" value="TPT"/>
    <property type="match status" value="1"/>
</dbReference>
<feature type="transmembrane region" description="Helical" evidence="6">
    <location>
        <begin position="372"/>
        <end position="394"/>
    </location>
</feature>
<dbReference type="EMBL" id="BLZA01000018">
    <property type="protein sequence ID" value="GHJ86446.1"/>
    <property type="molecule type" value="Genomic_DNA"/>
</dbReference>
<sequence>MTASSKGSSRTTLGYNDPPEDIFGDVNSLGTKGKGKGRGHSVIDDDEEDGQNAHQSLLEHDRTSDRKPPKQPRSRQLNDSSISSSNHNRQSSRGSSTAETREVMKSGSSTVTSSRGNRYPAHSSIPTQTLVSAAVEPRPTNHIRHLSESLGKEVDAMEHEFEDTLYGGTQSDRRHHDRTRSTDGQGKAYLGDESMELDVSVDEKTLRAMRRTRYLRSAAVTGIFVLLWYMFATLLSLYNKWMFSPEYYGFKYPLFVTCTHMVVQFSLATVVREVWNDRFKPKEKPSRQDFVKGVVPTAIATGIDIGLSNLSLKTITLTLYTMCKSSSLIFVLAFAFLFKLEVYSHRLVFVIVFITFGVFLMVFNATTVSIPGIVMVFTASALGGLRWALTQLVMHKPEMGMTNPFATIYWLTPVMAVTLGVVSMAFEGWFNVFTDEAFSGWKALETTGYIVFPGALAFSMVASEYCIIQRAGIVPLSIAGIFKEVSTITVSAWVFGDELTRLNILGVVVAICGIAMYSYHKYQKSMSLAPIAQSPRHALLPMEDGPAQRSERLFDEAGEEDEDGVYRLTNQHHIIGDSDDEMEPRVDSSVDRRDRRPVIAEHRKLLVSDHR</sequence>
<evidence type="ECO:0000259" key="7">
    <source>
        <dbReference type="Pfam" id="PF03151"/>
    </source>
</evidence>
<gene>
    <name evidence="8" type="ORF">NliqN6_2848</name>
</gene>
<comment type="caution">
    <text evidence="8">The sequence shown here is derived from an EMBL/GenBank/DDBJ whole genome shotgun (WGS) entry which is preliminary data.</text>
</comment>
<dbReference type="PANTHER" id="PTHR11132">
    <property type="entry name" value="SOLUTE CARRIER FAMILY 35"/>
    <property type="match status" value="1"/>
</dbReference>
<feature type="transmembrane region" description="Helical" evidence="6">
    <location>
        <begin position="250"/>
        <end position="270"/>
    </location>
</feature>
<comment type="subcellular location">
    <subcellularLocation>
        <location evidence="1">Membrane</location>
        <topology evidence="1">Multi-pass membrane protein</topology>
    </subcellularLocation>
</comment>
<feature type="compositionally biased region" description="Polar residues" evidence="5">
    <location>
        <begin position="1"/>
        <end position="14"/>
    </location>
</feature>
<feature type="region of interest" description="Disordered" evidence="5">
    <location>
        <begin position="576"/>
        <end position="595"/>
    </location>
</feature>
<feature type="transmembrane region" description="Helical" evidence="6">
    <location>
        <begin position="317"/>
        <end position="338"/>
    </location>
</feature>
<feature type="compositionally biased region" description="Basic and acidic residues" evidence="5">
    <location>
        <begin position="57"/>
        <end position="68"/>
    </location>
</feature>
<dbReference type="AlphaFoldDB" id="A0A8H3TS55"/>
<feature type="compositionally biased region" description="Low complexity" evidence="5">
    <location>
        <begin position="74"/>
        <end position="96"/>
    </location>
</feature>
<evidence type="ECO:0000256" key="3">
    <source>
        <dbReference type="ARBA" id="ARBA00022989"/>
    </source>
</evidence>
<evidence type="ECO:0000313" key="8">
    <source>
        <dbReference type="EMBL" id="GHJ86446.1"/>
    </source>
</evidence>
<feature type="compositionally biased region" description="Polar residues" evidence="5">
    <location>
        <begin position="106"/>
        <end position="116"/>
    </location>
</feature>
<dbReference type="InterPro" id="IPR050186">
    <property type="entry name" value="TPT_transporter"/>
</dbReference>